<sequence>MSEVVEGAELGATPEKVAAAAGAAAAGAAAAGAAGAATPEAKRKIVNRLRRAHGQLAAVIEAVEGEAHCRDVVQQLSAVTKALDRAGFLVISTALQECLADPDNEDSAKPEELEKLFLSLA</sequence>
<evidence type="ECO:0000256" key="1">
    <source>
        <dbReference type="ARBA" id="ARBA00005428"/>
    </source>
</evidence>
<dbReference type="GO" id="GO:0003677">
    <property type="term" value="F:DNA binding"/>
    <property type="evidence" value="ECO:0007669"/>
    <property type="project" value="UniProtKB-KW"/>
</dbReference>
<name>A0A542Y258_9MICO</name>
<gene>
    <name evidence="3" type="ORF">FB468_0137</name>
</gene>
<protein>
    <submittedName>
        <fullName evidence="3">DNA-binding FrmR family transcriptional regulator</fullName>
    </submittedName>
</protein>
<dbReference type="GO" id="GO:0046872">
    <property type="term" value="F:metal ion binding"/>
    <property type="evidence" value="ECO:0007669"/>
    <property type="project" value="InterPro"/>
</dbReference>
<keyword evidence="3" id="KW-0238">DNA-binding</keyword>
<dbReference type="Pfam" id="PF02583">
    <property type="entry name" value="Trns_repr_metal"/>
    <property type="match status" value="1"/>
</dbReference>
<dbReference type="EMBL" id="VFON01000001">
    <property type="protein sequence ID" value="TQL42156.1"/>
    <property type="molecule type" value="Genomic_DNA"/>
</dbReference>
<comment type="caution">
    <text evidence="3">The sequence shown here is derived from an EMBL/GenBank/DDBJ whole genome shotgun (WGS) entry which is preliminary data.</text>
</comment>
<evidence type="ECO:0000313" key="3">
    <source>
        <dbReference type="EMBL" id="TQL42156.1"/>
    </source>
</evidence>
<dbReference type="InterPro" id="IPR038390">
    <property type="entry name" value="Metal_Tscrpt_repr_sf"/>
</dbReference>
<evidence type="ECO:0000256" key="2">
    <source>
        <dbReference type="ARBA" id="ARBA00023008"/>
    </source>
</evidence>
<comment type="similarity">
    <text evidence="1">Belongs to the CsoR family.</text>
</comment>
<dbReference type="PANTHER" id="PTHR33677:SF5">
    <property type="entry name" value="TRANSCRIPTIONAL REPRESSOR FRMR"/>
    <property type="match status" value="1"/>
</dbReference>
<keyword evidence="2" id="KW-0186">Copper</keyword>
<dbReference type="OrthoDB" id="9809524at2"/>
<dbReference type="Proteomes" id="UP000319094">
    <property type="component" value="Unassembled WGS sequence"/>
</dbReference>
<keyword evidence="4" id="KW-1185">Reference proteome</keyword>
<dbReference type="Gene3D" id="1.20.58.1000">
    <property type="entry name" value="Metal-sensitive repressor, helix protomer"/>
    <property type="match status" value="1"/>
</dbReference>
<dbReference type="GO" id="GO:0045892">
    <property type="term" value="P:negative regulation of DNA-templated transcription"/>
    <property type="evidence" value="ECO:0007669"/>
    <property type="project" value="UniProtKB-ARBA"/>
</dbReference>
<evidence type="ECO:0000313" key="4">
    <source>
        <dbReference type="Proteomes" id="UP000319094"/>
    </source>
</evidence>
<dbReference type="CDD" id="cd10148">
    <property type="entry name" value="CsoR-like_DUF156"/>
    <property type="match status" value="1"/>
</dbReference>
<organism evidence="3 4">
    <name type="scientific">Leucobacter komagatae</name>
    <dbReference type="NCBI Taxonomy" id="55969"/>
    <lineage>
        <taxon>Bacteria</taxon>
        <taxon>Bacillati</taxon>
        <taxon>Actinomycetota</taxon>
        <taxon>Actinomycetes</taxon>
        <taxon>Micrococcales</taxon>
        <taxon>Microbacteriaceae</taxon>
        <taxon>Leucobacter</taxon>
    </lineage>
</organism>
<proteinExistence type="inferred from homology"/>
<accession>A0A542Y258</accession>
<dbReference type="InterPro" id="IPR003735">
    <property type="entry name" value="Metal_Tscrpt_repr"/>
</dbReference>
<dbReference type="AlphaFoldDB" id="A0A542Y258"/>
<reference evidence="3 4" key="1">
    <citation type="submission" date="2019-06" db="EMBL/GenBank/DDBJ databases">
        <title>Sequencing the genomes of 1000 actinobacteria strains.</title>
        <authorList>
            <person name="Klenk H.-P."/>
        </authorList>
    </citation>
    <scope>NUCLEOTIDE SEQUENCE [LARGE SCALE GENOMIC DNA]</scope>
    <source>
        <strain evidence="3 4">DSM 8803</strain>
    </source>
</reference>
<dbReference type="PANTHER" id="PTHR33677">
    <property type="entry name" value="TRANSCRIPTIONAL REPRESSOR FRMR-RELATED"/>
    <property type="match status" value="1"/>
</dbReference>